<feature type="chain" id="PRO_5021799422" evidence="2">
    <location>
        <begin position="20"/>
        <end position="323"/>
    </location>
</feature>
<dbReference type="GO" id="GO:0004222">
    <property type="term" value="F:metalloendopeptidase activity"/>
    <property type="evidence" value="ECO:0007669"/>
    <property type="project" value="TreeGrafter"/>
</dbReference>
<dbReference type="AlphaFoldDB" id="A0A521EUT3"/>
<accession>A0A521EUT3</accession>
<evidence type="ECO:0000313" key="4">
    <source>
        <dbReference type="EMBL" id="SMO87682.1"/>
    </source>
</evidence>
<dbReference type="CDD" id="cd12797">
    <property type="entry name" value="M23_peptidase"/>
    <property type="match status" value="1"/>
</dbReference>
<dbReference type="EMBL" id="FXTO01000020">
    <property type="protein sequence ID" value="SMO87682.1"/>
    <property type="molecule type" value="Genomic_DNA"/>
</dbReference>
<dbReference type="InterPro" id="IPR011055">
    <property type="entry name" value="Dup_hybrid_motif"/>
</dbReference>
<protein>
    <submittedName>
        <fullName evidence="4">Peptidase family M23</fullName>
    </submittedName>
</protein>
<dbReference type="PANTHER" id="PTHR21666:SF289">
    <property type="entry name" value="L-ALA--D-GLU ENDOPEPTIDASE"/>
    <property type="match status" value="1"/>
</dbReference>
<dbReference type="Pfam" id="PF01551">
    <property type="entry name" value="Peptidase_M23"/>
    <property type="match status" value="1"/>
</dbReference>
<gene>
    <name evidence="4" type="ORF">SAMN06265173_12024</name>
</gene>
<evidence type="ECO:0000313" key="5">
    <source>
        <dbReference type="Proteomes" id="UP000316030"/>
    </source>
</evidence>
<dbReference type="PANTHER" id="PTHR21666">
    <property type="entry name" value="PEPTIDASE-RELATED"/>
    <property type="match status" value="1"/>
</dbReference>
<dbReference type="InterPro" id="IPR016047">
    <property type="entry name" value="M23ase_b-sheet_dom"/>
</dbReference>
<keyword evidence="1 2" id="KW-0732">Signal</keyword>
<evidence type="ECO:0000256" key="2">
    <source>
        <dbReference type="SAM" id="SignalP"/>
    </source>
</evidence>
<feature type="domain" description="M23ase beta-sheet core" evidence="3">
    <location>
        <begin position="62"/>
        <end position="180"/>
    </location>
</feature>
<sequence>MMRLAAATMLCSLAVPATAGELSLRLPIDCMLGETCFIQQYVDQDTGTGARDFTCAGLSYDKHKGTDFALPSFRAMQQGVDVLASAPGTVRGMRDEMPDTGYSKDTAAAIEGKDCGNGVVIDHGDGWQTQYCHMKRGSIRVRSGQKVAAGVVLGQVGYSGRTQFPHVHLSVRHDGQVVDPFDPDGKITCGSPDTDTLWQTPIAYAPGGIISAGFSGTPPTYADIRAGDAGRTTLSADSPVLMFWAYMFGSQAGDSLRLEVTGAGGMNLTQTIALEKPQAQFFRSFGKRRPDTGFAPGTYQGRVTLIRNGQQIDTQSVPLTITP</sequence>
<feature type="signal peptide" evidence="2">
    <location>
        <begin position="1"/>
        <end position="19"/>
    </location>
</feature>
<dbReference type="Proteomes" id="UP000316030">
    <property type="component" value="Unassembled WGS sequence"/>
</dbReference>
<keyword evidence="5" id="KW-1185">Reference proteome</keyword>
<dbReference type="InterPro" id="IPR050570">
    <property type="entry name" value="Cell_wall_metabolism_enzyme"/>
</dbReference>
<evidence type="ECO:0000259" key="3">
    <source>
        <dbReference type="Pfam" id="PF01551"/>
    </source>
</evidence>
<proteinExistence type="predicted"/>
<dbReference type="SUPFAM" id="SSF51261">
    <property type="entry name" value="Duplicated hybrid motif"/>
    <property type="match status" value="1"/>
</dbReference>
<name>A0A521EUT3_9RHOB</name>
<reference evidence="4 5" key="1">
    <citation type="submission" date="2017-05" db="EMBL/GenBank/DDBJ databases">
        <authorList>
            <person name="Varghese N."/>
            <person name="Submissions S."/>
        </authorList>
    </citation>
    <scope>NUCLEOTIDE SEQUENCE [LARGE SCALE GENOMIC DNA]</scope>
    <source>
        <strain evidence="4 5">DSM 29506</strain>
    </source>
</reference>
<dbReference type="Gene3D" id="2.70.70.10">
    <property type="entry name" value="Glucose Permease (Domain IIA)"/>
    <property type="match status" value="1"/>
</dbReference>
<evidence type="ECO:0000256" key="1">
    <source>
        <dbReference type="ARBA" id="ARBA00022729"/>
    </source>
</evidence>
<organism evidence="4 5">
    <name type="scientific">Thalassovita litoralis</name>
    <dbReference type="NCBI Taxonomy" id="1010611"/>
    <lineage>
        <taxon>Bacteria</taxon>
        <taxon>Pseudomonadati</taxon>
        <taxon>Pseudomonadota</taxon>
        <taxon>Alphaproteobacteria</taxon>
        <taxon>Rhodobacterales</taxon>
        <taxon>Roseobacteraceae</taxon>
        <taxon>Thalassovita</taxon>
    </lineage>
</organism>